<feature type="domain" description="DUF5641" evidence="1">
    <location>
        <begin position="288"/>
        <end position="331"/>
    </location>
</feature>
<dbReference type="Proteomes" id="UP000675881">
    <property type="component" value="Chromosome 1"/>
</dbReference>
<dbReference type="Pfam" id="PF18701">
    <property type="entry name" value="DUF5641"/>
    <property type="match status" value="1"/>
</dbReference>
<gene>
    <name evidence="2" type="ORF">LSAA_1558</name>
</gene>
<dbReference type="AlphaFoldDB" id="A0A7R8CBV5"/>
<sequence>MLTVEELTKARKLAVTEVEDLDERLMMENVKNIDLESHTSRDHNLKELKFKLEIEKMKLANEKFVEDKVSESSNDKETPREYTKSYDDYIRANDSDGFIFFARIVRFVPGKQNPVNTLKKHINVNDFKIWHQGLSFLYSEEWPEDPQDISMNVRKDPKINETKRQGRTCRGKIGTIYIDFEEDDSPKTLGVKLKDTLVWKNVLNKLNKEDNIEAKLKVVRALQGNVDFKNKELRRLCPVNDAIDQVSRVGSRLEKIDWITKEQKIAYDYSWRHSCKMHQKSLKPGGIMPKGVWKAGIVTKTYPGEDGLVRKVRIRASTGEYDPPISKLCLLATRRELEEDSVLKEKLEERLFV</sequence>
<accession>A0A7R8CBV5</accession>
<dbReference type="EMBL" id="HG994580">
    <property type="protein sequence ID" value="CAF2764331.1"/>
    <property type="molecule type" value="Genomic_DNA"/>
</dbReference>
<evidence type="ECO:0000313" key="3">
    <source>
        <dbReference type="Proteomes" id="UP000675881"/>
    </source>
</evidence>
<name>A0A7R8CBV5_LEPSM</name>
<evidence type="ECO:0000259" key="1">
    <source>
        <dbReference type="Pfam" id="PF18701"/>
    </source>
</evidence>
<proteinExistence type="predicted"/>
<dbReference type="InterPro" id="IPR040676">
    <property type="entry name" value="DUF5641"/>
</dbReference>
<protein>
    <submittedName>
        <fullName evidence="2">(salmon louse) hypothetical protein</fullName>
    </submittedName>
</protein>
<evidence type="ECO:0000313" key="2">
    <source>
        <dbReference type="EMBL" id="CAF2764331.1"/>
    </source>
</evidence>
<reference evidence="2" key="1">
    <citation type="submission" date="2021-02" db="EMBL/GenBank/DDBJ databases">
        <authorList>
            <person name="Bekaert M."/>
        </authorList>
    </citation>
    <scope>NUCLEOTIDE SEQUENCE</scope>
    <source>
        <strain evidence="2">IoA-00</strain>
    </source>
</reference>
<organism evidence="2 3">
    <name type="scientific">Lepeophtheirus salmonis</name>
    <name type="common">Salmon louse</name>
    <name type="synonym">Caligus salmonis</name>
    <dbReference type="NCBI Taxonomy" id="72036"/>
    <lineage>
        <taxon>Eukaryota</taxon>
        <taxon>Metazoa</taxon>
        <taxon>Ecdysozoa</taxon>
        <taxon>Arthropoda</taxon>
        <taxon>Crustacea</taxon>
        <taxon>Multicrustacea</taxon>
        <taxon>Hexanauplia</taxon>
        <taxon>Copepoda</taxon>
        <taxon>Siphonostomatoida</taxon>
        <taxon>Caligidae</taxon>
        <taxon>Lepeophtheirus</taxon>
    </lineage>
</organism>
<keyword evidence="3" id="KW-1185">Reference proteome</keyword>